<dbReference type="PANTHER" id="PTHR47354">
    <property type="entry name" value="NADH OXIDOREDUCTASE HCR"/>
    <property type="match status" value="1"/>
</dbReference>
<keyword evidence="2" id="KW-0285">Flavoprotein</keyword>
<evidence type="ECO:0000256" key="2">
    <source>
        <dbReference type="ARBA" id="ARBA00022630"/>
    </source>
</evidence>
<dbReference type="CDD" id="cd06185">
    <property type="entry name" value="PDR_like"/>
    <property type="match status" value="1"/>
</dbReference>
<dbReference type="EMBL" id="JAAGXA010000003">
    <property type="protein sequence ID" value="NEN77888.1"/>
    <property type="molecule type" value="Genomic_DNA"/>
</dbReference>
<dbReference type="GO" id="GO:0016491">
    <property type="term" value="F:oxidoreductase activity"/>
    <property type="evidence" value="ECO:0007669"/>
    <property type="project" value="UniProtKB-KW"/>
</dbReference>
<keyword evidence="3" id="KW-0001">2Fe-2S</keyword>
<dbReference type="Proteomes" id="UP000468687">
    <property type="component" value="Unassembled WGS sequence"/>
</dbReference>
<dbReference type="Gene3D" id="2.40.30.10">
    <property type="entry name" value="Translation factors"/>
    <property type="match status" value="1"/>
</dbReference>
<evidence type="ECO:0000256" key="7">
    <source>
        <dbReference type="ARBA" id="ARBA00023014"/>
    </source>
</evidence>
<keyword evidence="11" id="KW-1185">Reference proteome</keyword>
<feature type="domain" description="FAD-binding FR-type" evidence="9">
    <location>
        <begin position="2"/>
        <end position="105"/>
    </location>
</feature>
<dbReference type="Pfam" id="PF00111">
    <property type="entry name" value="Fer2"/>
    <property type="match status" value="1"/>
</dbReference>
<dbReference type="PANTHER" id="PTHR47354:SF1">
    <property type="entry name" value="CARNITINE MONOOXYGENASE REDUCTASE SUBUNIT"/>
    <property type="match status" value="1"/>
</dbReference>
<keyword evidence="4" id="KW-0479">Metal-binding</keyword>
<keyword evidence="6" id="KW-0408">Iron</keyword>
<dbReference type="PRINTS" id="PR00409">
    <property type="entry name" value="PHDIOXRDTASE"/>
</dbReference>
<dbReference type="PROSITE" id="PS00197">
    <property type="entry name" value="2FE2S_FER_1"/>
    <property type="match status" value="1"/>
</dbReference>
<keyword evidence="5" id="KW-0560">Oxidoreductase</keyword>
<dbReference type="GO" id="GO:0046872">
    <property type="term" value="F:metal ion binding"/>
    <property type="evidence" value="ECO:0007669"/>
    <property type="project" value="UniProtKB-KW"/>
</dbReference>
<dbReference type="InterPro" id="IPR050415">
    <property type="entry name" value="MRET"/>
</dbReference>
<dbReference type="AlphaFoldDB" id="A0A6P0HGX6"/>
<dbReference type="SUPFAM" id="SSF54292">
    <property type="entry name" value="2Fe-2S ferredoxin-like"/>
    <property type="match status" value="1"/>
</dbReference>
<dbReference type="SUPFAM" id="SSF63380">
    <property type="entry name" value="Riboflavin synthase domain-like"/>
    <property type="match status" value="1"/>
</dbReference>
<evidence type="ECO:0000313" key="10">
    <source>
        <dbReference type="EMBL" id="NEN77888.1"/>
    </source>
</evidence>
<dbReference type="InterPro" id="IPR036010">
    <property type="entry name" value="2Fe-2S_ferredoxin-like_sf"/>
</dbReference>
<organism evidence="10 11">
    <name type="scientific">Nocardioides zeae</name>
    <dbReference type="NCBI Taxonomy" id="1457234"/>
    <lineage>
        <taxon>Bacteria</taxon>
        <taxon>Bacillati</taxon>
        <taxon>Actinomycetota</taxon>
        <taxon>Actinomycetes</taxon>
        <taxon>Propionibacteriales</taxon>
        <taxon>Nocardioidaceae</taxon>
        <taxon>Nocardioides</taxon>
    </lineage>
</organism>
<evidence type="ECO:0000259" key="8">
    <source>
        <dbReference type="PROSITE" id="PS51085"/>
    </source>
</evidence>
<dbReference type="CDD" id="cd00207">
    <property type="entry name" value="fer2"/>
    <property type="match status" value="1"/>
</dbReference>
<dbReference type="SUPFAM" id="SSF52343">
    <property type="entry name" value="Ferredoxin reductase-like, C-terminal NADP-linked domain"/>
    <property type="match status" value="1"/>
</dbReference>
<evidence type="ECO:0000256" key="4">
    <source>
        <dbReference type="ARBA" id="ARBA00022723"/>
    </source>
</evidence>
<dbReference type="InterPro" id="IPR001041">
    <property type="entry name" value="2Fe-2S_ferredoxin-type"/>
</dbReference>
<evidence type="ECO:0000259" key="9">
    <source>
        <dbReference type="PROSITE" id="PS51384"/>
    </source>
</evidence>
<dbReference type="InterPro" id="IPR017927">
    <property type="entry name" value="FAD-bd_FR_type"/>
</dbReference>
<sequence>MSDRRRLRVVARTEVADGVVRLDLGPEEGGAPLPTWSPGAHLDLHLADGLVRQYSLCGDPDDPERLSVAVLREADGRGGSEHVHTRLAAGDTVEVGGPRNHFELVDAASYVFVAGGIGITPIVPMLRAAEERGVPWVLVYGGRSRASMAFAEDLVAAYGADRVRLRPADEHGLLDLPAELGDVVPGRAVYCCGPGPLLDAVERVVGERDGEQLHLERFAPTGDVDTTGEAFEVELARTGTTLEVGPDESVLEALEDAGIAVESSCREGTCGTCETAVRGGVPEHRDAILTPEERAANDVMFVCVSRCLQGPLVLDL</sequence>
<evidence type="ECO:0000256" key="5">
    <source>
        <dbReference type="ARBA" id="ARBA00023002"/>
    </source>
</evidence>
<evidence type="ECO:0000256" key="6">
    <source>
        <dbReference type="ARBA" id="ARBA00023004"/>
    </source>
</evidence>
<dbReference type="InterPro" id="IPR012675">
    <property type="entry name" value="Beta-grasp_dom_sf"/>
</dbReference>
<dbReference type="PROSITE" id="PS51384">
    <property type="entry name" value="FAD_FR"/>
    <property type="match status" value="1"/>
</dbReference>
<protein>
    <submittedName>
        <fullName evidence="10">Oxidoreductase</fullName>
    </submittedName>
</protein>
<dbReference type="PROSITE" id="PS51085">
    <property type="entry name" value="2FE2S_FER_2"/>
    <property type="match status" value="1"/>
</dbReference>
<accession>A0A6P0HGX6</accession>
<keyword evidence="7" id="KW-0411">Iron-sulfur</keyword>
<name>A0A6P0HGX6_9ACTN</name>
<evidence type="ECO:0000256" key="1">
    <source>
        <dbReference type="ARBA" id="ARBA00001974"/>
    </source>
</evidence>
<reference evidence="10 11" key="1">
    <citation type="journal article" date="2014" name="Int. J. Syst. Evol. Microbiol.">
        <title>Nocardioides zeae sp. nov., isolated from the stem of Zea mays.</title>
        <authorList>
            <person name="Glaeser S.P."/>
            <person name="McInroy J.A."/>
            <person name="Busse H.J."/>
            <person name="Kampfer P."/>
        </authorList>
    </citation>
    <scope>NUCLEOTIDE SEQUENCE [LARGE SCALE GENOMIC DNA]</scope>
    <source>
        <strain evidence="10 11">JCM 30728</strain>
    </source>
</reference>
<dbReference type="RefSeq" id="WP_163771243.1">
    <property type="nucleotide sequence ID" value="NZ_JAAGXA010000003.1"/>
</dbReference>
<proteinExistence type="predicted"/>
<dbReference type="GO" id="GO:0051537">
    <property type="term" value="F:2 iron, 2 sulfur cluster binding"/>
    <property type="evidence" value="ECO:0007669"/>
    <property type="project" value="UniProtKB-KW"/>
</dbReference>
<dbReference type="InterPro" id="IPR039261">
    <property type="entry name" value="FNR_nucleotide-bd"/>
</dbReference>
<comment type="caution">
    <text evidence="10">The sequence shown here is derived from an EMBL/GenBank/DDBJ whole genome shotgun (WGS) entry which is preliminary data.</text>
</comment>
<dbReference type="InterPro" id="IPR006058">
    <property type="entry name" value="2Fe2S_fd_BS"/>
</dbReference>
<feature type="domain" description="2Fe-2S ferredoxin-type" evidence="8">
    <location>
        <begin position="231"/>
        <end position="316"/>
    </location>
</feature>
<comment type="cofactor">
    <cofactor evidence="1">
        <name>FAD</name>
        <dbReference type="ChEBI" id="CHEBI:57692"/>
    </cofactor>
</comment>
<evidence type="ECO:0000313" key="11">
    <source>
        <dbReference type="Proteomes" id="UP000468687"/>
    </source>
</evidence>
<dbReference type="Gene3D" id="3.40.50.80">
    <property type="entry name" value="Nucleotide-binding domain of ferredoxin-NADP reductase (FNR) module"/>
    <property type="match status" value="1"/>
</dbReference>
<dbReference type="InterPro" id="IPR017938">
    <property type="entry name" value="Riboflavin_synthase-like_b-brl"/>
</dbReference>
<dbReference type="Gene3D" id="3.10.20.30">
    <property type="match status" value="1"/>
</dbReference>
<evidence type="ECO:0000256" key="3">
    <source>
        <dbReference type="ARBA" id="ARBA00022714"/>
    </source>
</evidence>
<gene>
    <name evidence="10" type="ORF">G3T38_06325</name>
</gene>